<keyword evidence="1 4" id="KW-0732">Signal</keyword>
<dbReference type="EMBL" id="JBIPKE010000014">
    <property type="protein sequence ID" value="MFH6983307.1"/>
    <property type="molecule type" value="Genomic_DNA"/>
</dbReference>
<dbReference type="SUPFAM" id="SSF49265">
    <property type="entry name" value="Fibronectin type III"/>
    <property type="match status" value="1"/>
</dbReference>
<dbReference type="Gene3D" id="2.60.40.10">
    <property type="entry name" value="Immunoglobulins"/>
    <property type="match status" value="1"/>
</dbReference>
<dbReference type="SUPFAM" id="SSF52058">
    <property type="entry name" value="L domain-like"/>
    <property type="match status" value="1"/>
</dbReference>
<evidence type="ECO:0000256" key="2">
    <source>
        <dbReference type="ARBA" id="ARBA00023157"/>
    </source>
</evidence>
<feature type="domain" description="Fibronectin type-III" evidence="5">
    <location>
        <begin position="954"/>
        <end position="1043"/>
    </location>
</feature>
<dbReference type="Gene3D" id="2.60.120.200">
    <property type="match status" value="1"/>
</dbReference>
<protein>
    <submittedName>
        <fullName evidence="6">LamG-like jellyroll fold domain-containing protein</fullName>
    </submittedName>
</protein>
<dbReference type="InterPro" id="IPR036278">
    <property type="entry name" value="Sialidase_sf"/>
</dbReference>
<dbReference type="InterPro" id="IPR026444">
    <property type="entry name" value="Secre_tail"/>
</dbReference>
<dbReference type="NCBIfam" id="TIGR04183">
    <property type="entry name" value="Por_Secre_tail"/>
    <property type="match status" value="1"/>
</dbReference>
<organism evidence="6 7">
    <name type="scientific">Marinoscillum luteum</name>
    <dbReference type="NCBI Taxonomy" id="861051"/>
    <lineage>
        <taxon>Bacteria</taxon>
        <taxon>Pseudomonadati</taxon>
        <taxon>Bacteroidota</taxon>
        <taxon>Cytophagia</taxon>
        <taxon>Cytophagales</taxon>
        <taxon>Reichenbachiellaceae</taxon>
        <taxon>Marinoscillum</taxon>
    </lineage>
</organism>
<evidence type="ECO:0000256" key="3">
    <source>
        <dbReference type="SAM" id="MobiDB-lite"/>
    </source>
</evidence>
<dbReference type="InterPro" id="IPR006558">
    <property type="entry name" value="LamG-like"/>
</dbReference>
<proteinExistence type="predicted"/>
<comment type="caution">
    <text evidence="6">The sequence shown here is derived from an EMBL/GenBank/DDBJ whole genome shotgun (WGS) entry which is preliminary data.</text>
</comment>
<dbReference type="Pfam" id="PF13385">
    <property type="entry name" value="Laminin_G_3"/>
    <property type="match status" value="1"/>
</dbReference>
<dbReference type="InterPro" id="IPR001611">
    <property type="entry name" value="Leu-rich_rpt"/>
</dbReference>
<dbReference type="SUPFAM" id="SSF50939">
    <property type="entry name" value="Sialidases"/>
    <property type="match status" value="1"/>
</dbReference>
<dbReference type="PROSITE" id="PS50853">
    <property type="entry name" value="FN3"/>
    <property type="match status" value="1"/>
</dbReference>
<feature type="signal peptide" evidence="4">
    <location>
        <begin position="1"/>
        <end position="25"/>
    </location>
</feature>
<dbReference type="PROSITE" id="PS51450">
    <property type="entry name" value="LRR"/>
    <property type="match status" value="1"/>
</dbReference>
<dbReference type="SUPFAM" id="SSF49899">
    <property type="entry name" value="Concanavalin A-like lectins/glucanases"/>
    <property type="match status" value="1"/>
</dbReference>
<dbReference type="InterPro" id="IPR013783">
    <property type="entry name" value="Ig-like_fold"/>
</dbReference>
<dbReference type="Pfam" id="PF18962">
    <property type="entry name" value="Por_Secre_tail"/>
    <property type="match status" value="1"/>
</dbReference>
<keyword evidence="7" id="KW-1185">Reference proteome</keyword>
<dbReference type="InterPro" id="IPR003961">
    <property type="entry name" value="FN3_dom"/>
</dbReference>
<evidence type="ECO:0000256" key="4">
    <source>
        <dbReference type="SAM" id="SignalP"/>
    </source>
</evidence>
<keyword evidence="2" id="KW-1015">Disulfide bond</keyword>
<dbReference type="RefSeq" id="WP_395416884.1">
    <property type="nucleotide sequence ID" value="NZ_JBIPKE010000014.1"/>
</dbReference>
<dbReference type="InterPro" id="IPR036116">
    <property type="entry name" value="FN3_sf"/>
</dbReference>
<evidence type="ECO:0000313" key="7">
    <source>
        <dbReference type="Proteomes" id="UP001610063"/>
    </source>
</evidence>
<evidence type="ECO:0000259" key="5">
    <source>
        <dbReference type="PROSITE" id="PS50853"/>
    </source>
</evidence>
<sequence length="2225" mass="239982">MKALHKLQHLLISGILALSTMVVQAQDFTEDFDSGLPPSTGSTDLPLKSGDWGRTGVQSDETGTKTRDASADAAYILSGSGNFLITPKLFNASDFSFWYRVDSPGADGFVFDVLASSDGGTTYDIVIADNQTSLSTSYVEFTHTFESIYTGPIKIATQIEGDSHGLIDDFSANFTTSFSENFDSGLPPSTGTSDLSLVSGTWKRQGVQSDEAGSSTRNGSTDAAFMFSGGGNYLQSPSLTDVEFVQFWYRVNTNNADGFVFDVLGSSDGGTTFDITLASEVTTFDQPYKRFVHEFGSPYSGPVKIQFNGIGDSNGLIDDFVAGAGAGPVPDIAFITPGGSEELKFGEVMTIQWDNSSLVGTDNYTIYYRKVGAASWSTLASRTGTQLATGTGNEMSYAWTVPDFGTDLDFQAEVRVVNATQSWDEVSPEFRIYFESSLAISSPTDTDERKFKETMDITWTNGDIGTGDYYQLFYSNDGAAFVNFYSGYIYNLTNDGAESTYTWTIPDFGADSASQVRVRVVNATRAVSDTSEAFRVYYEPSVTISSPTDTDERKFKETMDITWTNGDIGTGDYFQLYYSNDGASFVNFFNGYIYNLTNDGAESTFTWTIPDFGADSASQVRVRVVNATRAVSDTSEAFRVYYEPSVTISSPTDTDERKFKETMDITWTNGDIGTGDYYQLFYSNDGAAFVNFFNGYIYNLTNDGAESTFTWTIPDFGADSASQVRVRVVNATRAVSDTSEAFRVYYEPSVEITSPVAGEYVLQGSTKKITWTNGDIGTGDYFQLFYSNAGGSFVNFYNGYIYNLTNDGNKSTYNWSVPAIEGTNIKVRVVNATRAVSDTTQSFTICTTCPALAVFYPNGGEVLGVGKTANIGWSVGTVWEDSDEVLIELSLDGGTTYEASPVFSGTYAELSGNEFAWTVPDLVTTQGLIRVSNVTKETSDESDAVFTITRPPAAPTNFTATENSNGAVVLSWTDNADNETSYRVQYSSDNQSWINYSGFLGADTETYTAGVSVNSAYWWRVEVASGTFTETSESRFAGNILPPGKALSFDGTDDYVELANPTNFDFGTGDFTIEGWVKSNNVTSTQVIASDYSGGASFFVFYMGAGQLKASLSNSTADLSTPAVLENDTWHHVAMVRSGDVLTLYVDGVASANVSGMSSRSLASASNVELGRQASGSPFYLNGALDELRFWNVARTQGELASASVSTLTGEESGLVAYYRFDHSAGSSLADYTSGNNQGSWSGAGGANTTAQWVTSGATISNDPVITLSTPNGGEELTVGQEYEITWTTANISGADIIEIRFSGNGGESYEMIAEGTFEGFGNSYLWTVPGTMTSTARIEVANTSENVSDASDADFSIVASQLGVTVLSPNGGEFWEIGTMQVVSWEAVEFADTDLLEIRLSTDGGETFSVLGEGTSSSFQNNQLTVEVPEGASEMAIVEVANITQEVTDASDEPFTIGTVDRSITVTSPNGGETWEGASSQTISWEVMNKEDADLIEIRLSTDGGETFAILNDGTFGTYPDNTFQWTVTDTPTESALIAVVNTSRNIGDTTNAVFTITPAPDIVAPSFTNSSGGSVVGDDYTIEVTLDEESTVYLLILSDQSSIPNATQIKEAATGVNSFQGQVAVAQLEYVTPAESATLAGTGTFVRNSLYDFYLTAEDASGNLNAGLGKPNVKAQLTPLESDSVIISSIYDAMDGADWTDIADDWINLPLAQREEITIEEERITGLNLSGKSVTGVLPEVVTGLDALKTLDLSKNQIIGLPNMSGMSGLTSFLVADNALLFGALEPNSTLFSEPDDYAPQAVLGEKDSVAIPKGSSYMMSHDVGGINTSYQWSVDKFNTYAVDFGDADGGTSSSYTIEAIDFNNMGRYKLEAQNSLLPGLSLVSEPVQVWATATLDITVIGENDALLSSGKAYALRNRGPGLPYDSIPKGASGGGDPNGLAIVAGHALFEDLLLGNYLVGIRADPAKFLPTYYTNTYLWEEADVLEFQGDLEATMQMTVLPPALGPGDGDGSIFGGVESDFDEDGDEGGRVNARRKVKRAGCSMRRFVRSGRQLQDGEWKLIAYVESDDEGRFKFDFMPPGTYRFNIEYPGIPMDPNSFVEFEVGEDGGNNSIELQAVITEDGIFVERINTLGFTSEQLDQMNVYPNPAGNQLNIDYTTLHRGFVVKMIDLSGTVIYQKQISDQGERLELDTYALKNGMYFIHVTDPGKPGEQITYKVIIRH</sequence>
<reference evidence="6 7" key="1">
    <citation type="journal article" date="2013" name="Int. J. Syst. Evol. Microbiol.">
        <title>Marinoscillum luteum sp. nov., isolated from marine sediment.</title>
        <authorList>
            <person name="Cha I.T."/>
            <person name="Park S.J."/>
            <person name="Kim S.J."/>
            <person name="Kim J.G."/>
            <person name="Jung M.Y."/>
            <person name="Shin K.S."/>
            <person name="Kwon K.K."/>
            <person name="Yang S.H."/>
            <person name="Seo Y.S."/>
            <person name="Rhee S.K."/>
        </authorList>
    </citation>
    <scope>NUCLEOTIDE SEQUENCE [LARGE SCALE GENOMIC DNA]</scope>
    <source>
        <strain evidence="6 7">KCTC 23939</strain>
    </source>
</reference>
<name>A0ABW7N773_9BACT</name>
<feature type="region of interest" description="Disordered" evidence="3">
    <location>
        <begin position="33"/>
        <end position="65"/>
    </location>
</feature>
<dbReference type="Gene3D" id="3.80.10.10">
    <property type="entry name" value="Ribonuclease Inhibitor"/>
    <property type="match status" value="1"/>
</dbReference>
<evidence type="ECO:0000313" key="6">
    <source>
        <dbReference type="EMBL" id="MFH6983307.1"/>
    </source>
</evidence>
<accession>A0ABW7N773</accession>
<evidence type="ECO:0000256" key="1">
    <source>
        <dbReference type="ARBA" id="ARBA00022729"/>
    </source>
</evidence>
<dbReference type="CDD" id="cd00063">
    <property type="entry name" value="FN3"/>
    <property type="match status" value="1"/>
</dbReference>
<dbReference type="SMART" id="SM00560">
    <property type="entry name" value="LamGL"/>
    <property type="match status" value="1"/>
</dbReference>
<gene>
    <name evidence="6" type="ORF">ACHKAR_07655</name>
</gene>
<dbReference type="Proteomes" id="UP001610063">
    <property type="component" value="Unassembled WGS sequence"/>
</dbReference>
<feature type="chain" id="PRO_5045223388" evidence="4">
    <location>
        <begin position="26"/>
        <end position="2225"/>
    </location>
</feature>
<dbReference type="InterPro" id="IPR013320">
    <property type="entry name" value="ConA-like_dom_sf"/>
</dbReference>
<dbReference type="InterPro" id="IPR032675">
    <property type="entry name" value="LRR_dom_sf"/>
</dbReference>